<name>A0ABW1KW32_9PROT</name>
<dbReference type="InterPro" id="IPR036259">
    <property type="entry name" value="MFS_trans_sf"/>
</dbReference>
<feature type="transmembrane region" description="Helical" evidence="6">
    <location>
        <begin position="7"/>
        <end position="28"/>
    </location>
</feature>
<evidence type="ECO:0000256" key="2">
    <source>
        <dbReference type="ARBA" id="ARBA00022448"/>
    </source>
</evidence>
<feature type="transmembrane region" description="Helical" evidence="6">
    <location>
        <begin position="244"/>
        <end position="263"/>
    </location>
</feature>
<keyword evidence="3 6" id="KW-0812">Transmembrane</keyword>
<feature type="transmembrane region" description="Helical" evidence="6">
    <location>
        <begin position="128"/>
        <end position="151"/>
    </location>
</feature>
<evidence type="ECO:0000256" key="1">
    <source>
        <dbReference type="ARBA" id="ARBA00004141"/>
    </source>
</evidence>
<keyword evidence="5 6" id="KW-0472">Membrane</keyword>
<feature type="transmembrane region" description="Helical" evidence="6">
    <location>
        <begin position="40"/>
        <end position="58"/>
    </location>
</feature>
<feature type="domain" description="Major facilitator superfamily (MFS) profile" evidence="7">
    <location>
        <begin position="4"/>
        <end position="385"/>
    </location>
</feature>
<dbReference type="InterPro" id="IPR011701">
    <property type="entry name" value="MFS"/>
</dbReference>
<dbReference type="Pfam" id="PF07690">
    <property type="entry name" value="MFS_1"/>
    <property type="match status" value="1"/>
</dbReference>
<feature type="transmembrane region" description="Helical" evidence="6">
    <location>
        <begin position="95"/>
        <end position="116"/>
    </location>
</feature>
<accession>A0ABW1KW32</accession>
<comment type="subcellular location">
    <subcellularLocation>
        <location evidence="1">Membrane</location>
        <topology evidence="1">Multi-pass membrane protein</topology>
    </subcellularLocation>
</comment>
<comment type="caution">
    <text evidence="8">The sequence shown here is derived from an EMBL/GenBank/DDBJ whole genome shotgun (WGS) entry which is preliminary data.</text>
</comment>
<keyword evidence="2" id="KW-0813">Transport</keyword>
<evidence type="ECO:0000259" key="7">
    <source>
        <dbReference type="PROSITE" id="PS50850"/>
    </source>
</evidence>
<feature type="transmembrane region" description="Helical" evidence="6">
    <location>
        <begin position="299"/>
        <end position="321"/>
    </location>
</feature>
<gene>
    <name evidence="8" type="ORF">ACFMB1_11460</name>
</gene>
<evidence type="ECO:0000313" key="8">
    <source>
        <dbReference type="EMBL" id="MFC6036164.1"/>
    </source>
</evidence>
<evidence type="ECO:0000256" key="6">
    <source>
        <dbReference type="SAM" id="Phobius"/>
    </source>
</evidence>
<dbReference type="PANTHER" id="PTHR23504:SF15">
    <property type="entry name" value="MAJOR FACILITATOR SUPERFAMILY (MFS) PROFILE DOMAIN-CONTAINING PROTEIN"/>
    <property type="match status" value="1"/>
</dbReference>
<evidence type="ECO:0000256" key="3">
    <source>
        <dbReference type="ARBA" id="ARBA00022692"/>
    </source>
</evidence>
<dbReference type="InterPro" id="IPR001958">
    <property type="entry name" value="Tet-R_TetA/multi-R_MdtG-like"/>
</dbReference>
<dbReference type="Gene3D" id="1.20.1250.20">
    <property type="entry name" value="MFS general substrate transporter like domains"/>
    <property type="match status" value="1"/>
</dbReference>
<feature type="transmembrane region" description="Helical" evidence="6">
    <location>
        <begin position="333"/>
        <end position="356"/>
    </location>
</feature>
<dbReference type="InterPro" id="IPR020846">
    <property type="entry name" value="MFS_dom"/>
</dbReference>
<feature type="transmembrane region" description="Helical" evidence="6">
    <location>
        <begin position="362"/>
        <end position="382"/>
    </location>
</feature>
<reference evidence="8 9" key="1">
    <citation type="submission" date="2024-09" db="EMBL/GenBank/DDBJ databases">
        <authorList>
            <person name="Zhang Z.-H."/>
        </authorList>
    </citation>
    <scope>NUCLEOTIDE SEQUENCE [LARGE SCALE GENOMIC DNA]</scope>
    <source>
        <strain evidence="8 9">HHTR114</strain>
    </source>
</reference>
<dbReference type="EMBL" id="JBHPON010000002">
    <property type="protein sequence ID" value="MFC6036164.1"/>
    <property type="molecule type" value="Genomic_DNA"/>
</dbReference>
<dbReference type="PROSITE" id="PS50850">
    <property type="entry name" value="MFS"/>
    <property type="match status" value="1"/>
</dbReference>
<feature type="transmembrane region" description="Helical" evidence="6">
    <location>
        <begin position="275"/>
        <end position="293"/>
    </location>
</feature>
<dbReference type="PANTHER" id="PTHR23504">
    <property type="entry name" value="MAJOR FACILITATOR SUPERFAMILY DOMAIN-CONTAINING PROTEIN 10"/>
    <property type="match status" value="1"/>
</dbReference>
<feature type="transmembrane region" description="Helical" evidence="6">
    <location>
        <begin position="207"/>
        <end position="232"/>
    </location>
</feature>
<dbReference type="RefSeq" id="WP_379882606.1">
    <property type="nucleotide sequence ID" value="NZ_JBHPON010000002.1"/>
</dbReference>
<feature type="transmembrane region" description="Helical" evidence="6">
    <location>
        <begin position="70"/>
        <end position="89"/>
    </location>
</feature>
<protein>
    <submittedName>
        <fullName evidence="8">MFS transporter</fullName>
    </submittedName>
</protein>
<dbReference type="SUPFAM" id="SSF103473">
    <property type="entry name" value="MFS general substrate transporter"/>
    <property type="match status" value="1"/>
</dbReference>
<organism evidence="8 9">
    <name type="scientific">Hyphococcus aureus</name>
    <dbReference type="NCBI Taxonomy" id="2666033"/>
    <lineage>
        <taxon>Bacteria</taxon>
        <taxon>Pseudomonadati</taxon>
        <taxon>Pseudomonadota</taxon>
        <taxon>Alphaproteobacteria</taxon>
        <taxon>Parvularculales</taxon>
        <taxon>Parvularculaceae</taxon>
        <taxon>Hyphococcus</taxon>
    </lineage>
</organism>
<evidence type="ECO:0000256" key="5">
    <source>
        <dbReference type="ARBA" id="ARBA00023136"/>
    </source>
</evidence>
<sequence length="394" mass="41372">MTPALAALLVAVFINIAGFSLILPLLPFYGQEFNASPIEIALLFAAYSFGNVFGETWWGRLSDKLGRKRVLSGAMACAALTYIAFAFAPTYAAALLIRVVSGFFSGTLGVAQGYIADITPPESRAKNMGYFGAAFNLGFAVGPAIGGLLAIPDTGLAGFRPPIFAAAGLAAGAAIWSFLVLKDTRAGAMRPMPKFVEAWNFVRGEGLLLRLFIISFCGIAAFASMEAVFGLWTESSFGWTAREVGLAFIAVGAAGMVVQVFFIGPLVKQFGEARVIVGGLGLLVAAMLFMPVLRAPAAAVALMSLLMMGHSLAFPNAGALLSRGTPPDRQGSVMGLLMASNALSRIVAPPLFGLIYSLNMDAPYYMGAIMILCVMPVAWQVVNIRDRQGAAANG</sequence>
<dbReference type="PRINTS" id="PR01035">
    <property type="entry name" value="TCRTETA"/>
</dbReference>
<evidence type="ECO:0000313" key="9">
    <source>
        <dbReference type="Proteomes" id="UP001596116"/>
    </source>
</evidence>
<keyword evidence="9" id="KW-1185">Reference proteome</keyword>
<dbReference type="Proteomes" id="UP001596116">
    <property type="component" value="Unassembled WGS sequence"/>
</dbReference>
<proteinExistence type="predicted"/>
<keyword evidence="4 6" id="KW-1133">Transmembrane helix</keyword>
<dbReference type="CDD" id="cd17330">
    <property type="entry name" value="MFS_SLC46_TetA_like"/>
    <property type="match status" value="1"/>
</dbReference>
<feature type="transmembrane region" description="Helical" evidence="6">
    <location>
        <begin position="163"/>
        <end position="181"/>
    </location>
</feature>
<evidence type="ECO:0000256" key="4">
    <source>
        <dbReference type="ARBA" id="ARBA00022989"/>
    </source>
</evidence>